<feature type="transmembrane region" description="Helical" evidence="1">
    <location>
        <begin position="283"/>
        <end position="303"/>
    </location>
</feature>
<keyword evidence="1" id="KW-0812">Transmembrane</keyword>
<dbReference type="PANTHER" id="PTHR36435:SF1">
    <property type="entry name" value="CAAX AMINO TERMINAL PROTEASE FAMILY PROTEIN"/>
    <property type="match status" value="1"/>
</dbReference>
<feature type="transmembrane region" description="Helical" evidence="1">
    <location>
        <begin position="236"/>
        <end position="263"/>
    </location>
</feature>
<dbReference type="GO" id="GO:0080120">
    <property type="term" value="P:CAAX-box protein maturation"/>
    <property type="evidence" value="ECO:0007669"/>
    <property type="project" value="UniProtKB-ARBA"/>
</dbReference>
<keyword evidence="3" id="KW-0378">Hydrolase</keyword>
<keyword evidence="1" id="KW-0472">Membrane</keyword>
<proteinExistence type="predicted"/>
<accession>A0A449BJE4</accession>
<keyword evidence="1" id="KW-1133">Transmembrane helix</keyword>
<reference evidence="3 4" key="1">
    <citation type="submission" date="2019-01" db="EMBL/GenBank/DDBJ databases">
        <authorList>
            <consortium name="Pathogen Informatics"/>
        </authorList>
    </citation>
    <scope>NUCLEOTIDE SEQUENCE [LARGE SCALE GENOMIC DNA]</scope>
    <source>
        <strain evidence="3 4">NCTC10172</strain>
    </source>
</reference>
<keyword evidence="4" id="KW-1185">Reference proteome</keyword>
<dbReference type="EMBL" id="LR215050">
    <property type="protein sequence ID" value="VEU82558.1"/>
    <property type="molecule type" value="Genomic_DNA"/>
</dbReference>
<dbReference type="Proteomes" id="UP000290909">
    <property type="component" value="Chromosome"/>
</dbReference>
<evidence type="ECO:0000313" key="4">
    <source>
        <dbReference type="Proteomes" id="UP000290909"/>
    </source>
</evidence>
<dbReference type="InterPro" id="IPR052710">
    <property type="entry name" value="CAAX_protease"/>
</dbReference>
<dbReference type="Pfam" id="PF02517">
    <property type="entry name" value="Rce1-like"/>
    <property type="match status" value="1"/>
</dbReference>
<dbReference type="STRING" id="1408416.GCA_000702765_00909"/>
<dbReference type="RefSeq" id="WP_035369347.1">
    <property type="nucleotide sequence ID" value="NZ_LR215050.1"/>
</dbReference>
<dbReference type="GO" id="GO:0004175">
    <property type="term" value="F:endopeptidase activity"/>
    <property type="evidence" value="ECO:0007669"/>
    <property type="project" value="UniProtKB-ARBA"/>
</dbReference>
<name>A0A449BJE4_9MOLU</name>
<organism evidence="3 4">
    <name type="scientific">Acholeplasma hippikon</name>
    <dbReference type="NCBI Taxonomy" id="264636"/>
    <lineage>
        <taxon>Bacteria</taxon>
        <taxon>Bacillati</taxon>
        <taxon>Mycoplasmatota</taxon>
        <taxon>Mollicutes</taxon>
        <taxon>Acholeplasmatales</taxon>
        <taxon>Acholeplasmataceae</taxon>
        <taxon>Acholeplasma</taxon>
    </lineage>
</organism>
<feature type="transmembrane region" description="Helical" evidence="1">
    <location>
        <begin position="315"/>
        <end position="332"/>
    </location>
</feature>
<feature type="transmembrane region" description="Helical" evidence="1">
    <location>
        <begin position="338"/>
        <end position="360"/>
    </location>
</feature>
<feature type="transmembrane region" description="Helical" evidence="1">
    <location>
        <begin position="198"/>
        <end position="215"/>
    </location>
</feature>
<keyword evidence="3" id="KW-0645">Protease</keyword>
<dbReference type="PANTHER" id="PTHR36435">
    <property type="entry name" value="SLR1288 PROTEIN"/>
    <property type="match status" value="1"/>
</dbReference>
<dbReference type="AlphaFoldDB" id="A0A449BJE4"/>
<feature type="domain" description="CAAX prenyl protease 2/Lysostaphin resistance protein A-like" evidence="2">
    <location>
        <begin position="282"/>
        <end position="380"/>
    </location>
</feature>
<evidence type="ECO:0000256" key="1">
    <source>
        <dbReference type="SAM" id="Phobius"/>
    </source>
</evidence>
<dbReference type="GO" id="GO:0006508">
    <property type="term" value="P:proteolysis"/>
    <property type="evidence" value="ECO:0007669"/>
    <property type="project" value="UniProtKB-KW"/>
</dbReference>
<feature type="transmembrane region" description="Helical" evidence="1">
    <location>
        <begin position="367"/>
        <end position="388"/>
    </location>
</feature>
<dbReference type="KEGG" id="ahk:NCTC10172_00575"/>
<protein>
    <submittedName>
        <fullName evidence="3">CAAX amino terminal protease self- immunity</fullName>
    </submittedName>
</protein>
<gene>
    <name evidence="3" type="ORF">NCTC10172_00575</name>
</gene>
<evidence type="ECO:0000259" key="2">
    <source>
        <dbReference type="Pfam" id="PF02517"/>
    </source>
</evidence>
<evidence type="ECO:0000313" key="3">
    <source>
        <dbReference type="EMBL" id="VEU82558.1"/>
    </source>
</evidence>
<feature type="transmembrane region" description="Helical" evidence="1">
    <location>
        <begin position="36"/>
        <end position="57"/>
    </location>
</feature>
<dbReference type="InterPro" id="IPR003675">
    <property type="entry name" value="Rce1/LyrA-like_dom"/>
</dbReference>
<sequence>MQEHMDEIEAEFSSLHNQDNRDELEGKNKSRHIISIFLYLCFMIVPALIFTAIAPLLKNSDFVFKDYSASQIGAELAATEIDSLYFVNENYYQTFKKEYESFLVKVYQDGDYAIYTNSYASIYTVEDFSYENNKLIGIKQETLDAILSGERTKWGNNKDILIVVPKDDAAPIYTNSAIFNPLTLIDGQRMATSDFSNLFSFVLYIGFTLIMYFVMKPSLKLDLPGFKSEKPIIANRILSGIVTIFAINIVTNIITTIISTIAAVPNDISQNQLSINRSLNSPWMILMVLTAVCLAPIIEELVFRKAFFGLIKNPKIALVVSSIVFGLIHMTTEIGEGNFLVVFITGLGYIAGGISLGLVYMSNKKNIYYPIVVHAAYNLIGMLLQIFMR</sequence>